<accession>A0ABD6A4E0</accession>
<keyword evidence="5" id="KW-1185">Reference proteome</keyword>
<comment type="caution">
    <text evidence="2">The sequence shown here is derived from an EMBL/GenBank/DDBJ whole genome shotgun (WGS) entry which is preliminary data.</text>
</comment>
<gene>
    <name evidence="2" type="ORF">ACFQKE_19155</name>
    <name evidence="3" type="ORF">ACFQKE_19320</name>
    <name evidence="4" type="ORF">ACFQKE_19475</name>
</gene>
<dbReference type="EMBL" id="JBHTAT010000006">
    <property type="protein sequence ID" value="MFC7257433.1"/>
    <property type="molecule type" value="Genomic_DNA"/>
</dbReference>
<evidence type="ECO:0000313" key="5">
    <source>
        <dbReference type="Proteomes" id="UP001596434"/>
    </source>
</evidence>
<protein>
    <submittedName>
        <fullName evidence="2">Uncharacterized protein</fullName>
    </submittedName>
</protein>
<feature type="region of interest" description="Disordered" evidence="1">
    <location>
        <begin position="29"/>
        <end position="58"/>
    </location>
</feature>
<dbReference type="EMBL" id="JBHTAT010000006">
    <property type="protein sequence ID" value="MFC7257369.1"/>
    <property type="molecule type" value="Genomic_DNA"/>
</dbReference>
<evidence type="ECO:0000256" key="1">
    <source>
        <dbReference type="SAM" id="MobiDB-lite"/>
    </source>
</evidence>
<organism evidence="2 5">
    <name type="scientific">Haloplanus litoreus</name>
    <dbReference type="NCBI Taxonomy" id="767515"/>
    <lineage>
        <taxon>Archaea</taxon>
        <taxon>Methanobacteriati</taxon>
        <taxon>Methanobacteriota</taxon>
        <taxon>Stenosarchaea group</taxon>
        <taxon>Halobacteria</taxon>
        <taxon>Halobacteriales</taxon>
        <taxon>Haloferacaceae</taxon>
        <taxon>Haloplanus</taxon>
    </lineage>
</organism>
<dbReference type="AlphaFoldDB" id="A0ABD6A4E0"/>
<sequence>MADEQGTGLGNGYFARQSTGEAVNTILDNVGAGGRRFPPQASEPANPQPGDVYLQDGGNWDPAGNAGNAALVIYDGSSWQLVADVGTDLS</sequence>
<reference evidence="2" key="3">
    <citation type="submission" date="2024-09" db="EMBL/GenBank/DDBJ databases">
        <authorList>
            <person name="Sun Q."/>
        </authorList>
    </citation>
    <scope>NUCLEOTIDE SEQUENCE</scope>
    <source>
        <strain evidence="2">CGMCC 4.163</strain>
    </source>
</reference>
<dbReference type="RefSeq" id="WP_379707067.1">
    <property type="nucleotide sequence ID" value="NZ_JBHTAT010000006.1"/>
</dbReference>
<evidence type="ECO:0000313" key="3">
    <source>
        <dbReference type="EMBL" id="MFC7257402.1"/>
    </source>
</evidence>
<dbReference type="Proteomes" id="UP001596434">
    <property type="component" value="Unassembled WGS sequence"/>
</dbReference>
<dbReference type="EMBL" id="JBHTAT010000006">
    <property type="protein sequence ID" value="MFC7257402.1"/>
    <property type="molecule type" value="Genomic_DNA"/>
</dbReference>
<evidence type="ECO:0000313" key="2">
    <source>
        <dbReference type="EMBL" id="MFC7257369.1"/>
    </source>
</evidence>
<proteinExistence type="predicted"/>
<evidence type="ECO:0000313" key="4">
    <source>
        <dbReference type="EMBL" id="MFC7257433.1"/>
    </source>
</evidence>
<name>A0ABD6A4E0_9EURY</name>
<reference evidence="2" key="1">
    <citation type="journal article" date="2014" name="Int. J. Syst. Evol. Microbiol.">
        <title>Complete genome sequence of Corynebacterium casei LMG S-19264T (=DSM 44701T), isolated from a smear-ripened cheese.</title>
        <authorList>
            <consortium name="US DOE Joint Genome Institute (JGI-PGF)"/>
            <person name="Walter F."/>
            <person name="Albersmeier A."/>
            <person name="Kalinowski J."/>
            <person name="Ruckert C."/>
        </authorList>
    </citation>
    <scope>NUCLEOTIDE SEQUENCE [LARGE SCALE GENOMIC DNA]</scope>
    <source>
        <strain evidence="2">CGMCC 4.163</strain>
    </source>
</reference>
<reference evidence="5" key="2">
    <citation type="journal article" date="2019" name="Int. J. Syst. Evol. Microbiol.">
        <title>The Global Catalogue of Microorganisms (GCM) 10K type strain sequencing project: providing services to taxonomists for standard genome sequencing and annotation.</title>
        <authorList>
            <consortium name="The Broad Institute Genomics Platform"/>
            <consortium name="The Broad Institute Genome Sequencing Center for Infectious Disease"/>
            <person name="Wu L."/>
            <person name="Ma J."/>
        </authorList>
    </citation>
    <scope>NUCLEOTIDE SEQUENCE [LARGE SCALE GENOMIC DNA]</scope>
    <source>
        <strain evidence="5">GX21</strain>
    </source>
</reference>